<evidence type="ECO:0000313" key="1">
    <source>
        <dbReference type="EMBL" id="MBM6500040.1"/>
    </source>
</evidence>
<dbReference type="RefSeq" id="WP_187656923.1">
    <property type="nucleotide sequence ID" value="NZ_JACSOD020000496.1"/>
</dbReference>
<protein>
    <recommendedName>
        <fullName evidence="3">Methyltransferase FkbM domain-containing protein</fullName>
    </recommendedName>
</protein>
<name>A0ABS2CYL5_9FLAO</name>
<sequence length="275" mass="31760">MLKNLIINFLKKRFYKIKLYRQLSPSTQIQQVKLFHYYIDCLRANNLPNFNATGFKVFSQFEEDGKLLYIFSILGMGNKTFVDLGSNDCVNSNCANLAVHFNWKGLFVDGDKNLIEIGKKFYKKTPNFWSYKPKFVHAFLTKKNVNNIIQTEGFEGEIELLSIDIDGNDYWIWESLEIIQPKVVIIECQLAFGLEEKVIPYREDFKEDVRNSDNYGASALALQKLGKQKGYRLVGANEYGNNLFFIKNGLAEVQLPEVSVESLLQHPFATEKYAK</sequence>
<keyword evidence="2" id="KW-1185">Reference proteome</keyword>
<dbReference type="EMBL" id="JACSOD020000496">
    <property type="protein sequence ID" value="MBM6500040.1"/>
    <property type="molecule type" value="Genomic_DNA"/>
</dbReference>
<proteinExistence type="predicted"/>
<reference evidence="1 2" key="1">
    <citation type="submission" date="2021-02" db="EMBL/GenBank/DDBJ databases">
        <authorList>
            <person name="Jung H.S."/>
            <person name="Chun B.H."/>
            <person name="Jeon C.O."/>
        </authorList>
    </citation>
    <scope>NUCLEOTIDE SEQUENCE [LARGE SCALE GENOMIC DNA]</scope>
    <source>
        <strain evidence="1 2">LMG 25203</strain>
    </source>
</reference>
<accession>A0ABS2CYL5</accession>
<evidence type="ECO:0000313" key="2">
    <source>
        <dbReference type="Proteomes" id="UP000759529"/>
    </source>
</evidence>
<comment type="caution">
    <text evidence="1">The sequence shown here is derived from an EMBL/GenBank/DDBJ whole genome shotgun (WGS) entry which is preliminary data.</text>
</comment>
<gene>
    <name evidence="1" type="ORF">H9X54_012120</name>
</gene>
<dbReference type="Proteomes" id="UP000759529">
    <property type="component" value="Unassembled WGS sequence"/>
</dbReference>
<organism evidence="1 2">
    <name type="scientific">Flavobacterium macrobrachii</name>
    <dbReference type="NCBI Taxonomy" id="591204"/>
    <lineage>
        <taxon>Bacteria</taxon>
        <taxon>Pseudomonadati</taxon>
        <taxon>Bacteroidota</taxon>
        <taxon>Flavobacteriia</taxon>
        <taxon>Flavobacteriales</taxon>
        <taxon>Flavobacteriaceae</taxon>
        <taxon>Flavobacterium</taxon>
    </lineage>
</organism>
<evidence type="ECO:0008006" key="3">
    <source>
        <dbReference type="Google" id="ProtNLM"/>
    </source>
</evidence>